<dbReference type="Proteomes" id="UP000290819">
    <property type="component" value="Unassembled WGS sequence"/>
</dbReference>
<dbReference type="PANTHER" id="PTHR46796">
    <property type="entry name" value="HTH-TYPE TRANSCRIPTIONAL ACTIVATOR RHAS-RELATED"/>
    <property type="match status" value="1"/>
</dbReference>
<dbReference type="SUPFAM" id="SSF46689">
    <property type="entry name" value="Homeodomain-like"/>
    <property type="match status" value="2"/>
</dbReference>
<proteinExistence type="predicted"/>
<keyword evidence="2" id="KW-0238">DNA-binding</keyword>
<organism evidence="5 6">
    <name type="scientific">Bradyrhizobium betae</name>
    <dbReference type="NCBI Taxonomy" id="244734"/>
    <lineage>
        <taxon>Bacteria</taxon>
        <taxon>Pseudomonadati</taxon>
        <taxon>Pseudomonadota</taxon>
        <taxon>Alphaproteobacteria</taxon>
        <taxon>Hyphomicrobiales</taxon>
        <taxon>Nitrobacteraceae</taxon>
        <taxon>Bradyrhizobium</taxon>
    </lineage>
</organism>
<dbReference type="PROSITE" id="PS00041">
    <property type="entry name" value="HTH_ARAC_FAMILY_1"/>
    <property type="match status" value="1"/>
</dbReference>
<keyword evidence="3" id="KW-0804">Transcription</keyword>
<accession>A0A4Q1UJC2</accession>
<dbReference type="RefSeq" id="WP_129275587.1">
    <property type="nucleotide sequence ID" value="NZ_MZXW01000054.1"/>
</dbReference>
<dbReference type="PROSITE" id="PS01124">
    <property type="entry name" value="HTH_ARAC_FAMILY_2"/>
    <property type="match status" value="1"/>
</dbReference>
<dbReference type="EMBL" id="MZXW01000054">
    <property type="protein sequence ID" value="RXT34528.1"/>
    <property type="molecule type" value="Genomic_DNA"/>
</dbReference>
<evidence type="ECO:0000256" key="3">
    <source>
        <dbReference type="ARBA" id="ARBA00023163"/>
    </source>
</evidence>
<dbReference type="SMART" id="SM00342">
    <property type="entry name" value="HTH_ARAC"/>
    <property type="match status" value="1"/>
</dbReference>
<dbReference type="OrthoDB" id="9793400at2"/>
<evidence type="ECO:0000256" key="2">
    <source>
        <dbReference type="ARBA" id="ARBA00023125"/>
    </source>
</evidence>
<dbReference type="InterPro" id="IPR020449">
    <property type="entry name" value="Tscrpt_reg_AraC-type_HTH"/>
</dbReference>
<dbReference type="GO" id="GO:0003700">
    <property type="term" value="F:DNA-binding transcription factor activity"/>
    <property type="evidence" value="ECO:0007669"/>
    <property type="project" value="InterPro"/>
</dbReference>
<reference evidence="5 6" key="1">
    <citation type="submission" date="2017-03" db="EMBL/GenBank/DDBJ databases">
        <authorList>
            <person name="Safronova V.I."/>
            <person name="Sazanova A.L."/>
            <person name="Chirak E.R."/>
        </authorList>
    </citation>
    <scope>NUCLEOTIDE SEQUENCE [LARGE SCALE GENOMIC DNA]</scope>
    <source>
        <strain evidence="5 6">Opo-243</strain>
    </source>
</reference>
<dbReference type="GO" id="GO:0043565">
    <property type="term" value="F:sequence-specific DNA binding"/>
    <property type="evidence" value="ECO:0007669"/>
    <property type="project" value="InterPro"/>
</dbReference>
<dbReference type="PRINTS" id="PR00032">
    <property type="entry name" value="HTHARAC"/>
</dbReference>
<dbReference type="InterPro" id="IPR018062">
    <property type="entry name" value="HTH_AraC-typ_CS"/>
</dbReference>
<evidence type="ECO:0000259" key="4">
    <source>
        <dbReference type="PROSITE" id="PS01124"/>
    </source>
</evidence>
<evidence type="ECO:0000313" key="6">
    <source>
        <dbReference type="Proteomes" id="UP000290819"/>
    </source>
</evidence>
<dbReference type="InterPro" id="IPR009057">
    <property type="entry name" value="Homeodomain-like_sf"/>
</dbReference>
<dbReference type="PANTHER" id="PTHR46796:SF14">
    <property type="entry name" value="TRANSCRIPTIONAL REGULATORY PROTEIN"/>
    <property type="match status" value="1"/>
</dbReference>
<evidence type="ECO:0000256" key="1">
    <source>
        <dbReference type="ARBA" id="ARBA00023015"/>
    </source>
</evidence>
<protein>
    <recommendedName>
        <fullName evidence="4">HTH araC/xylS-type domain-containing protein</fullName>
    </recommendedName>
</protein>
<keyword evidence="6" id="KW-1185">Reference proteome</keyword>
<dbReference type="InterPro" id="IPR018060">
    <property type="entry name" value="HTH_AraC"/>
</dbReference>
<gene>
    <name evidence="5" type="ORF">B5V03_37895</name>
</gene>
<dbReference type="AlphaFoldDB" id="A0A4Q1UJC2"/>
<sequence>MSEPHVTGGKSASKGAYGAHLAASFRLPEPPTHVRRTLQRGTIAVSVLRGGATGKPSGSLGFLEAYQVIVPLKGIRQEFWQGSRFVSSDPVQGGTTYIIDLREDPRVLCRNPGGTVHFYMPISTMKAYAEQNDLPAFADFIHLPTTGHDDPVMRQLSEAALAAMDRPHATTRLLLDSILDAACINVLGQYATLNGANKTRAYGLAAWQERRAKDLMDSQLDASMAELAQECGISVAHFGRAFKRTTGISPHQWQLGRRMQRAQAMLSASTLSLAEIALACGFSSQSHFTTSFTENVGVSPRRWRRSGDQPETADNA</sequence>
<dbReference type="InterPro" id="IPR050204">
    <property type="entry name" value="AraC_XylS_family_regulators"/>
</dbReference>
<keyword evidence="1" id="KW-0805">Transcription regulation</keyword>
<dbReference type="Pfam" id="PF12833">
    <property type="entry name" value="HTH_18"/>
    <property type="match status" value="1"/>
</dbReference>
<evidence type="ECO:0000313" key="5">
    <source>
        <dbReference type="EMBL" id="RXT34528.1"/>
    </source>
</evidence>
<dbReference type="Gene3D" id="1.10.10.60">
    <property type="entry name" value="Homeodomain-like"/>
    <property type="match status" value="2"/>
</dbReference>
<feature type="domain" description="HTH araC/xylS-type" evidence="4">
    <location>
        <begin position="213"/>
        <end position="306"/>
    </location>
</feature>
<name>A0A4Q1UJC2_9BRAD</name>
<comment type="caution">
    <text evidence="5">The sequence shown here is derived from an EMBL/GenBank/DDBJ whole genome shotgun (WGS) entry which is preliminary data.</text>
</comment>